<name>A0ABW3A7H4_9ACTN</name>
<sequence length="338" mass="36755">GVAAAGLAAGVATERVLVRRLKSRVTDPYAGEPFGQQPYDQTFQLALPDGTDIHVEVVEPARPRPGRPTVILVHGFCLDMGTFYFQRKMLTERGEHRVVAYDQPGHGRSGRLETGEYDLTVLGRTLRRVIDRTAPEGPLVLVGHSMGGMTIMAFAELFPEMFGDRVVGTVLMATSGGLLAETKLVAPALLGRVGGPVLYMMSNATRYGGTVIDKARKSTSNVAWLLTRKYGFGGRNPSPALVSYVETMNSRTSADTVTRYLRTLATHSRYPALAALADTPVLVVVGDKDMITPVTHSEEIVRRLPHAEFVKIPDSGHVVMLEHADEVNAALARFLEEC</sequence>
<keyword evidence="3" id="KW-1185">Reference proteome</keyword>
<dbReference type="Gene3D" id="3.40.50.1820">
    <property type="entry name" value="alpha/beta hydrolase"/>
    <property type="match status" value="1"/>
</dbReference>
<dbReference type="InterPro" id="IPR029058">
    <property type="entry name" value="AB_hydrolase_fold"/>
</dbReference>
<gene>
    <name evidence="2" type="ORF">ACFQZ8_21425</name>
</gene>
<dbReference type="Proteomes" id="UP001597053">
    <property type="component" value="Unassembled WGS sequence"/>
</dbReference>
<dbReference type="InterPro" id="IPR050266">
    <property type="entry name" value="AB_hydrolase_sf"/>
</dbReference>
<evidence type="ECO:0000313" key="3">
    <source>
        <dbReference type="Proteomes" id="UP001597053"/>
    </source>
</evidence>
<dbReference type="SUPFAM" id="SSF53474">
    <property type="entry name" value="alpha/beta-Hydrolases"/>
    <property type="match status" value="1"/>
</dbReference>
<evidence type="ECO:0000313" key="2">
    <source>
        <dbReference type="EMBL" id="MFD0786469.1"/>
    </source>
</evidence>
<dbReference type="GO" id="GO:0016787">
    <property type="term" value="F:hydrolase activity"/>
    <property type="evidence" value="ECO:0007669"/>
    <property type="project" value="UniProtKB-KW"/>
</dbReference>
<feature type="non-terminal residue" evidence="2">
    <location>
        <position position="1"/>
    </location>
</feature>
<comment type="caution">
    <text evidence="2">The sequence shown here is derived from an EMBL/GenBank/DDBJ whole genome shotgun (WGS) entry which is preliminary data.</text>
</comment>
<accession>A0ABW3A7H4</accession>
<keyword evidence="2" id="KW-0378">Hydrolase</keyword>
<reference evidence="3" key="1">
    <citation type="journal article" date="2019" name="Int. J. Syst. Evol. Microbiol.">
        <title>The Global Catalogue of Microorganisms (GCM) 10K type strain sequencing project: providing services to taxonomists for standard genome sequencing and annotation.</title>
        <authorList>
            <consortium name="The Broad Institute Genomics Platform"/>
            <consortium name="The Broad Institute Genome Sequencing Center for Infectious Disease"/>
            <person name="Wu L."/>
            <person name="Ma J."/>
        </authorList>
    </citation>
    <scope>NUCLEOTIDE SEQUENCE [LARGE SCALE GENOMIC DNA]</scope>
    <source>
        <strain evidence="3">JCM 32148</strain>
    </source>
</reference>
<organism evidence="2 3">
    <name type="scientific">Micromonospora azadirachtae</name>
    <dbReference type="NCBI Taxonomy" id="1970735"/>
    <lineage>
        <taxon>Bacteria</taxon>
        <taxon>Bacillati</taxon>
        <taxon>Actinomycetota</taxon>
        <taxon>Actinomycetes</taxon>
        <taxon>Micromonosporales</taxon>
        <taxon>Micromonosporaceae</taxon>
        <taxon>Micromonospora</taxon>
    </lineage>
</organism>
<feature type="domain" description="AB hydrolase-1" evidence="1">
    <location>
        <begin position="70"/>
        <end position="330"/>
    </location>
</feature>
<dbReference type="EMBL" id="JBHTHM010001373">
    <property type="protein sequence ID" value="MFD0786469.1"/>
    <property type="molecule type" value="Genomic_DNA"/>
</dbReference>
<evidence type="ECO:0000259" key="1">
    <source>
        <dbReference type="Pfam" id="PF12697"/>
    </source>
</evidence>
<proteinExistence type="predicted"/>
<dbReference type="PRINTS" id="PR00111">
    <property type="entry name" value="ABHYDROLASE"/>
</dbReference>
<protein>
    <submittedName>
        <fullName evidence="2">Alpha/beta fold hydrolase</fullName>
    </submittedName>
</protein>
<dbReference type="PANTHER" id="PTHR43798">
    <property type="entry name" value="MONOACYLGLYCEROL LIPASE"/>
    <property type="match status" value="1"/>
</dbReference>
<dbReference type="InterPro" id="IPR000073">
    <property type="entry name" value="AB_hydrolase_1"/>
</dbReference>
<dbReference type="Pfam" id="PF12697">
    <property type="entry name" value="Abhydrolase_6"/>
    <property type="match status" value="1"/>
</dbReference>